<organism evidence="1 2">
    <name type="scientific">Cocos nucifera</name>
    <name type="common">Coconut palm</name>
    <dbReference type="NCBI Taxonomy" id="13894"/>
    <lineage>
        <taxon>Eukaryota</taxon>
        <taxon>Viridiplantae</taxon>
        <taxon>Streptophyta</taxon>
        <taxon>Embryophyta</taxon>
        <taxon>Tracheophyta</taxon>
        <taxon>Spermatophyta</taxon>
        <taxon>Magnoliopsida</taxon>
        <taxon>Liliopsida</taxon>
        <taxon>Arecaceae</taxon>
        <taxon>Arecoideae</taxon>
        <taxon>Cocoseae</taxon>
        <taxon>Attaleinae</taxon>
        <taxon>Cocos</taxon>
    </lineage>
</organism>
<accession>A0A8K0IDH0</accession>
<evidence type="ECO:0000313" key="1">
    <source>
        <dbReference type="EMBL" id="KAG1353905.1"/>
    </source>
</evidence>
<evidence type="ECO:0000313" key="2">
    <source>
        <dbReference type="Proteomes" id="UP000797356"/>
    </source>
</evidence>
<gene>
    <name evidence="1" type="ORF">COCNU_07G000170</name>
</gene>
<reference evidence="1" key="1">
    <citation type="journal article" date="2017" name="Gigascience">
        <title>The genome draft of coconut (Cocos nucifera).</title>
        <authorList>
            <person name="Xiao Y."/>
            <person name="Xu P."/>
            <person name="Fan H."/>
            <person name="Baudouin L."/>
            <person name="Xia W."/>
            <person name="Bocs S."/>
            <person name="Xu J."/>
            <person name="Li Q."/>
            <person name="Guo A."/>
            <person name="Zhou L."/>
            <person name="Li J."/>
            <person name="Wu Y."/>
            <person name="Ma Z."/>
            <person name="Armero A."/>
            <person name="Issali A.E."/>
            <person name="Liu N."/>
            <person name="Peng M."/>
            <person name="Yang Y."/>
        </authorList>
    </citation>
    <scope>NUCLEOTIDE SEQUENCE</scope>
    <source>
        <tissue evidence="1">Spear leaf of Hainan Tall coconut</tissue>
    </source>
</reference>
<dbReference type="AlphaFoldDB" id="A0A8K0IDH0"/>
<protein>
    <submittedName>
        <fullName evidence="1">Uncharacterized protein</fullName>
    </submittedName>
</protein>
<proteinExistence type="predicted"/>
<name>A0A8K0IDH0_COCNU</name>
<keyword evidence="2" id="KW-1185">Reference proteome</keyword>
<dbReference type="EMBL" id="CM017878">
    <property type="protein sequence ID" value="KAG1353905.1"/>
    <property type="molecule type" value="Genomic_DNA"/>
</dbReference>
<reference evidence="1" key="2">
    <citation type="submission" date="2019-07" db="EMBL/GenBank/DDBJ databases">
        <authorList>
            <person name="Yang Y."/>
            <person name="Bocs S."/>
            <person name="Baudouin L."/>
        </authorList>
    </citation>
    <scope>NUCLEOTIDE SEQUENCE</scope>
    <source>
        <tissue evidence="1">Spear leaf of Hainan Tall coconut</tissue>
    </source>
</reference>
<comment type="caution">
    <text evidence="1">The sequence shown here is derived from an EMBL/GenBank/DDBJ whole genome shotgun (WGS) entry which is preliminary data.</text>
</comment>
<sequence length="78" mass="8952">MNDSDLLPFHPPILDLRQVSNIHWTGWVKLEHSNGWLDFVVDGLLPILSYYRPLTQQSGHDLKIGLGFDRLLTSVAQR</sequence>
<dbReference type="Proteomes" id="UP000797356">
    <property type="component" value="Chromosome 7"/>
</dbReference>